<keyword evidence="5" id="KW-0732">Signal</keyword>
<keyword evidence="8 15" id="KW-0067">ATP-binding</keyword>
<evidence type="ECO:0000313" key="21">
    <source>
        <dbReference type="Proteomes" id="UP000000763"/>
    </source>
</evidence>
<evidence type="ECO:0000256" key="17">
    <source>
        <dbReference type="SAM" id="Phobius"/>
    </source>
</evidence>
<dbReference type="PANTHER" id="PTHR47974:SF19">
    <property type="entry name" value="RECEPTOR-LIKE SERINE_THREONINE-PROTEIN KINASE"/>
    <property type="match status" value="1"/>
</dbReference>
<organism evidence="20 21">
    <name type="scientific">Oryza sativa subsp. japonica</name>
    <name type="common">Rice</name>
    <dbReference type="NCBI Taxonomy" id="39947"/>
    <lineage>
        <taxon>Eukaryota</taxon>
        <taxon>Viridiplantae</taxon>
        <taxon>Streptophyta</taxon>
        <taxon>Embryophyta</taxon>
        <taxon>Tracheophyta</taxon>
        <taxon>Spermatophyta</taxon>
        <taxon>Magnoliopsida</taxon>
        <taxon>Liliopsida</taxon>
        <taxon>Poales</taxon>
        <taxon>Poaceae</taxon>
        <taxon>BOP clade</taxon>
        <taxon>Oryzoideae</taxon>
        <taxon>Oryzeae</taxon>
        <taxon>Oryzinae</taxon>
        <taxon>Oryza</taxon>
        <taxon>Oryza sativa</taxon>
    </lineage>
</organism>
<dbReference type="EC" id="2.7.11.1" evidence="2"/>
<evidence type="ECO:0000256" key="9">
    <source>
        <dbReference type="ARBA" id="ARBA00022989"/>
    </source>
</evidence>
<evidence type="ECO:0000256" key="16">
    <source>
        <dbReference type="SAM" id="MobiDB-lite"/>
    </source>
</evidence>
<dbReference type="SMART" id="SM00220">
    <property type="entry name" value="S_TKc"/>
    <property type="match status" value="1"/>
</dbReference>
<reference evidence="21" key="2">
    <citation type="journal article" date="2008" name="Nucleic Acids Res.">
        <title>The rice annotation project database (RAP-DB): 2008 update.</title>
        <authorList>
            <consortium name="The rice annotation project (RAP)"/>
        </authorList>
    </citation>
    <scope>GENOME REANNOTATION</scope>
    <source>
        <strain evidence="21">cv. Nipponbare</strain>
    </source>
</reference>
<evidence type="ECO:0000256" key="10">
    <source>
        <dbReference type="ARBA" id="ARBA00023136"/>
    </source>
</evidence>
<evidence type="ECO:0000256" key="2">
    <source>
        <dbReference type="ARBA" id="ARBA00012513"/>
    </source>
</evidence>
<dbReference type="GO" id="GO:0048544">
    <property type="term" value="P:recognition of pollen"/>
    <property type="evidence" value="ECO:0007669"/>
    <property type="project" value="InterPro"/>
</dbReference>
<sequence length="821" mass="88796">MAWGGSGAAGSWRGCVGGGRRRHALPREVNDHGEDAAARPSLSTAWVTDAATSSRAWGSSGVAGSWRRRRRMMEQLRQVGEAIGGVNALLAHAYALAFHAVAAVEVRARRRRRGRRCEVAATVGVLEAAVVGAVQGGALGGLMGTLASDSGSQAAARGEANPLAESAAASYALAAASAESQLPPLPPTPPHRHRSRSAARSALMATAFCERRAGSSSLSPPRSRSRRVEGKTKGGAISSRPRRSRDGSRTTAAALGGWGGGQGGSRDGMGKGGEREERGGGTHTRWPAVLAGQLWLRTADAVEDTITASRPLSGNQKLVSRGEKFALGFFRSAGGHLKKWYIAIWYNKVSIQTAVWIANREAPISNLDESQLAISQDGTLVLLNQSRSVVWSSNVPNVTSSNVDSSEAKTVAVLLNTGNLALPYLTDGKYDPSTGAFSGIPEMTPIRNSIYAFQYVDNNEEAYFMVTVKNDNILFRLTIDVSSQAKSTVWVADRNQWMLFFLQPKEKLAASELPDSKTKKWRVVSIIIGGFILLVCGVITCICFLRKRTMKAIIPIAVDGHLTTLKYSDLQLITKSFSEKLGSGSFGSVFKGALPDKTVVAVKKLEGFRQGEKQVRAEMSTIRTIHHINLVRLLGFCSHGAQRLLVCEHMQNGSLDRHLFVNNAGALSWSRRYQIAIGISKGLPYLHERCRDCIIHCDIKPDNILLDASFVPKVADFGLAKLLGRDFSRVLTSMRGTIGYLAHDVQTLLDPESVDVIDLEELGRACKVACWCVQDEESSRPSMGEIVQILEGFVDVSIPPVPRYLHVLAERANHVEISINE</sequence>
<evidence type="ECO:0000256" key="1">
    <source>
        <dbReference type="ARBA" id="ARBA00004479"/>
    </source>
</evidence>
<dbReference type="GO" id="GO:0005524">
    <property type="term" value="F:ATP binding"/>
    <property type="evidence" value="ECO:0007669"/>
    <property type="project" value="UniProtKB-UniRule"/>
</dbReference>
<dbReference type="Proteomes" id="UP000000763">
    <property type="component" value="Chromosome 5"/>
</dbReference>
<dbReference type="GO" id="GO:0106310">
    <property type="term" value="F:protein serine kinase activity"/>
    <property type="evidence" value="ECO:0007669"/>
    <property type="project" value="RHEA"/>
</dbReference>
<dbReference type="PROSITE" id="PS00108">
    <property type="entry name" value="PROTEIN_KINASE_ST"/>
    <property type="match status" value="1"/>
</dbReference>
<evidence type="ECO:0000256" key="6">
    <source>
        <dbReference type="ARBA" id="ARBA00022741"/>
    </source>
</evidence>
<comment type="catalytic activity">
    <reaction evidence="13">
        <text>L-threonyl-[protein] + ATP = O-phospho-L-threonyl-[protein] + ADP + H(+)</text>
        <dbReference type="Rhea" id="RHEA:46608"/>
        <dbReference type="Rhea" id="RHEA-COMP:11060"/>
        <dbReference type="Rhea" id="RHEA-COMP:11605"/>
        <dbReference type="ChEBI" id="CHEBI:15378"/>
        <dbReference type="ChEBI" id="CHEBI:30013"/>
        <dbReference type="ChEBI" id="CHEBI:30616"/>
        <dbReference type="ChEBI" id="CHEBI:61977"/>
        <dbReference type="ChEBI" id="CHEBI:456216"/>
        <dbReference type="EC" id="2.7.11.1"/>
    </reaction>
</comment>
<dbReference type="FunFam" id="3.30.200.20:FF:000178">
    <property type="entry name" value="serine/threonine-protein kinase PBS1-like"/>
    <property type="match status" value="1"/>
</dbReference>
<dbReference type="Pfam" id="PF01453">
    <property type="entry name" value="B_lectin"/>
    <property type="match status" value="1"/>
</dbReference>
<evidence type="ECO:0000256" key="4">
    <source>
        <dbReference type="ARBA" id="ARBA00022692"/>
    </source>
</evidence>
<accession>Q6AT74</accession>
<dbReference type="SUPFAM" id="SSF56112">
    <property type="entry name" value="Protein kinase-like (PK-like)"/>
    <property type="match status" value="1"/>
</dbReference>
<evidence type="ECO:0000256" key="14">
    <source>
        <dbReference type="ARBA" id="ARBA00048679"/>
    </source>
</evidence>
<feature type="compositionally biased region" description="Basic and acidic residues" evidence="16">
    <location>
        <begin position="268"/>
        <end position="280"/>
    </location>
</feature>
<dbReference type="PROSITE" id="PS50927">
    <property type="entry name" value="BULB_LECTIN"/>
    <property type="match status" value="1"/>
</dbReference>
<keyword evidence="4 17" id="KW-0812">Transmembrane</keyword>
<feature type="domain" description="Protein kinase" evidence="18">
    <location>
        <begin position="575"/>
        <end position="821"/>
    </location>
</feature>
<dbReference type="PANTHER" id="PTHR47974">
    <property type="entry name" value="OS07G0415500 PROTEIN"/>
    <property type="match status" value="1"/>
</dbReference>
<dbReference type="InterPro" id="IPR017441">
    <property type="entry name" value="Protein_kinase_ATP_BS"/>
</dbReference>
<dbReference type="PROSITE" id="PS00107">
    <property type="entry name" value="PROTEIN_KINASE_ATP"/>
    <property type="match status" value="1"/>
</dbReference>
<evidence type="ECO:0000256" key="12">
    <source>
        <dbReference type="ARBA" id="ARBA00023170"/>
    </source>
</evidence>
<dbReference type="Gene3D" id="2.90.10.10">
    <property type="entry name" value="Bulb-type lectin domain"/>
    <property type="match status" value="1"/>
</dbReference>
<feature type="binding site" evidence="15">
    <location>
        <position position="604"/>
    </location>
    <ligand>
        <name>ATP</name>
        <dbReference type="ChEBI" id="CHEBI:30616"/>
    </ligand>
</feature>
<evidence type="ECO:0000256" key="15">
    <source>
        <dbReference type="PROSITE-ProRule" id="PRU10141"/>
    </source>
</evidence>
<evidence type="ECO:0000259" key="18">
    <source>
        <dbReference type="PROSITE" id="PS50011"/>
    </source>
</evidence>
<dbReference type="InterPro" id="IPR036426">
    <property type="entry name" value="Bulb-type_lectin_dom_sf"/>
</dbReference>
<name>Q6AT74_ORYSJ</name>
<dbReference type="Gene3D" id="3.30.200.20">
    <property type="entry name" value="Phosphorylase Kinase, domain 1"/>
    <property type="match status" value="1"/>
</dbReference>
<dbReference type="InterPro" id="IPR011009">
    <property type="entry name" value="Kinase-like_dom_sf"/>
</dbReference>
<evidence type="ECO:0000256" key="5">
    <source>
        <dbReference type="ARBA" id="ARBA00022729"/>
    </source>
</evidence>
<dbReference type="InterPro" id="IPR008271">
    <property type="entry name" value="Ser/Thr_kinase_AS"/>
</dbReference>
<dbReference type="FunFam" id="1.10.510.10:FF:001424">
    <property type="entry name" value="Protein kinase superfamily protein"/>
    <property type="match status" value="1"/>
</dbReference>
<evidence type="ECO:0000313" key="20">
    <source>
        <dbReference type="EMBL" id="AAT77384.1"/>
    </source>
</evidence>
<dbReference type="Pfam" id="PF00069">
    <property type="entry name" value="Pkinase"/>
    <property type="match status" value="1"/>
</dbReference>
<evidence type="ECO:0000256" key="7">
    <source>
        <dbReference type="ARBA" id="ARBA00022777"/>
    </source>
</evidence>
<dbReference type="InterPro" id="IPR000858">
    <property type="entry name" value="S_locus_glycoprot_dom"/>
</dbReference>
<evidence type="ECO:0000256" key="11">
    <source>
        <dbReference type="ARBA" id="ARBA00023157"/>
    </source>
</evidence>
<evidence type="ECO:0000256" key="13">
    <source>
        <dbReference type="ARBA" id="ARBA00047899"/>
    </source>
</evidence>
<keyword evidence="7" id="KW-0418">Kinase</keyword>
<feature type="domain" description="Bulb-type lectin" evidence="19">
    <location>
        <begin position="303"/>
        <end position="435"/>
    </location>
</feature>
<keyword evidence="12" id="KW-0675">Receptor</keyword>
<keyword evidence="6 15" id="KW-0547">Nucleotide-binding</keyword>
<dbReference type="Gene3D" id="1.10.510.10">
    <property type="entry name" value="Transferase(Phosphotransferase) domain 1"/>
    <property type="match status" value="1"/>
</dbReference>
<dbReference type="Pfam" id="PF00954">
    <property type="entry name" value="S_locus_glycop"/>
    <property type="match status" value="1"/>
</dbReference>
<dbReference type="GO" id="GO:0004674">
    <property type="term" value="F:protein serine/threonine kinase activity"/>
    <property type="evidence" value="ECO:0007669"/>
    <property type="project" value="UniProtKB-EC"/>
</dbReference>
<feature type="transmembrane region" description="Helical" evidence="17">
    <location>
        <begin position="521"/>
        <end position="545"/>
    </location>
</feature>
<dbReference type="InterPro" id="IPR000719">
    <property type="entry name" value="Prot_kinase_dom"/>
</dbReference>
<keyword evidence="10 17" id="KW-0472">Membrane</keyword>
<dbReference type="PROSITE" id="PS50011">
    <property type="entry name" value="PROTEIN_KINASE_DOM"/>
    <property type="match status" value="1"/>
</dbReference>
<dbReference type="AlphaFoldDB" id="Q6AT74"/>
<feature type="region of interest" description="Disordered" evidence="16">
    <location>
        <begin position="179"/>
        <end position="283"/>
    </location>
</feature>
<reference evidence="21" key="1">
    <citation type="journal article" date="2005" name="Nature">
        <title>The map-based sequence of the rice genome.</title>
        <authorList>
            <consortium name="International rice genome sequencing project (IRGSP)"/>
            <person name="Matsumoto T."/>
            <person name="Wu J."/>
            <person name="Kanamori H."/>
            <person name="Katayose Y."/>
            <person name="Fujisawa M."/>
            <person name="Namiki N."/>
            <person name="Mizuno H."/>
            <person name="Yamamoto K."/>
            <person name="Antonio B.A."/>
            <person name="Baba T."/>
            <person name="Sakata K."/>
            <person name="Nagamura Y."/>
            <person name="Aoki H."/>
            <person name="Arikawa K."/>
            <person name="Arita K."/>
            <person name="Bito T."/>
            <person name="Chiden Y."/>
            <person name="Fujitsuka N."/>
            <person name="Fukunaka R."/>
            <person name="Hamada M."/>
            <person name="Harada C."/>
            <person name="Hayashi A."/>
            <person name="Hijishita S."/>
            <person name="Honda M."/>
            <person name="Hosokawa S."/>
            <person name="Ichikawa Y."/>
            <person name="Idonuma A."/>
            <person name="Iijima M."/>
            <person name="Ikeda M."/>
            <person name="Ikeno M."/>
            <person name="Ito K."/>
            <person name="Ito S."/>
            <person name="Ito T."/>
            <person name="Ito Y."/>
            <person name="Ito Y."/>
            <person name="Iwabuchi A."/>
            <person name="Kamiya K."/>
            <person name="Karasawa W."/>
            <person name="Kurita K."/>
            <person name="Katagiri S."/>
            <person name="Kikuta A."/>
            <person name="Kobayashi H."/>
            <person name="Kobayashi N."/>
            <person name="Machita K."/>
            <person name="Maehara T."/>
            <person name="Masukawa M."/>
            <person name="Mizubayashi T."/>
            <person name="Mukai Y."/>
            <person name="Nagasaki H."/>
            <person name="Nagata Y."/>
            <person name="Naito S."/>
            <person name="Nakashima M."/>
            <person name="Nakama Y."/>
            <person name="Nakamichi Y."/>
            <person name="Nakamura M."/>
            <person name="Meguro A."/>
            <person name="Negishi M."/>
            <person name="Ohta I."/>
            <person name="Ohta T."/>
            <person name="Okamoto M."/>
            <person name="Ono N."/>
            <person name="Saji S."/>
            <person name="Sakaguchi M."/>
            <person name="Sakai K."/>
            <person name="Shibata M."/>
            <person name="Shimokawa T."/>
            <person name="Song J."/>
            <person name="Takazaki Y."/>
            <person name="Terasawa K."/>
            <person name="Tsugane M."/>
            <person name="Tsuji K."/>
            <person name="Ueda S."/>
            <person name="Waki K."/>
            <person name="Yamagata H."/>
            <person name="Yamamoto M."/>
            <person name="Yamamoto S."/>
            <person name="Yamane H."/>
            <person name="Yoshiki S."/>
            <person name="Yoshihara R."/>
            <person name="Yukawa K."/>
            <person name="Zhong H."/>
            <person name="Yano M."/>
            <person name="Yuan Q."/>
            <person name="Ouyang S."/>
            <person name="Liu J."/>
            <person name="Jones K.M."/>
            <person name="Gansberger K."/>
            <person name="Moffat K."/>
            <person name="Hill J."/>
            <person name="Bera J."/>
            <person name="Fadrosh D."/>
            <person name="Jin S."/>
            <person name="Johri S."/>
            <person name="Kim M."/>
            <person name="Overton L."/>
            <person name="Reardon M."/>
            <person name="Tsitrin T."/>
            <person name="Vuong H."/>
            <person name="Weaver B."/>
            <person name="Ciecko A."/>
            <person name="Tallon L."/>
            <person name="Jackson J."/>
            <person name="Pai G."/>
            <person name="Aken S.V."/>
            <person name="Utterback T."/>
            <person name="Reidmuller S."/>
            <person name="Feldblyum T."/>
            <person name="Hsiao J."/>
            <person name="Zismann V."/>
            <person name="Iobst S."/>
            <person name="de Vazeille A.R."/>
            <person name="Buell C.R."/>
            <person name="Ying K."/>
            <person name="Li Y."/>
            <person name="Lu T."/>
            <person name="Huang Y."/>
            <person name="Zhao Q."/>
            <person name="Feng Q."/>
            <person name="Zhang L."/>
            <person name="Zhu J."/>
            <person name="Weng Q."/>
            <person name="Mu J."/>
            <person name="Lu Y."/>
            <person name="Fan D."/>
            <person name="Liu Y."/>
            <person name="Guan J."/>
            <person name="Zhang Y."/>
            <person name="Yu S."/>
            <person name="Liu X."/>
            <person name="Zhang Y."/>
            <person name="Hong G."/>
            <person name="Han B."/>
            <person name="Choisne N."/>
            <person name="Demange N."/>
            <person name="Orjeda G."/>
            <person name="Samain S."/>
            <person name="Cattolico L."/>
            <person name="Pelletier E."/>
            <person name="Couloux A."/>
            <person name="Segurens B."/>
            <person name="Wincker P."/>
            <person name="D'Hont A."/>
            <person name="Scarpelli C."/>
            <person name="Weissenbach J."/>
            <person name="Salanoubat M."/>
            <person name="Quetier F."/>
            <person name="Yu Y."/>
            <person name="Kim H.R."/>
            <person name="Rambo T."/>
            <person name="Currie J."/>
            <person name="Collura K."/>
            <person name="Luo M."/>
            <person name="Yang T."/>
            <person name="Ammiraju J.S.S."/>
            <person name="Engler F."/>
            <person name="Soderlund C."/>
            <person name="Wing R.A."/>
            <person name="Palmer L.E."/>
            <person name="de la Bastide M."/>
            <person name="Spiegel L."/>
            <person name="Nascimento L."/>
            <person name="Zutavern T."/>
            <person name="O'Shaughnessy A."/>
            <person name="Dike S."/>
            <person name="Dedhia N."/>
            <person name="Preston R."/>
            <person name="Balija V."/>
            <person name="McCombie W.R."/>
            <person name="Chow T."/>
            <person name="Chen H."/>
            <person name="Chung M."/>
            <person name="Chen C."/>
            <person name="Shaw J."/>
            <person name="Wu H."/>
            <person name="Hsiao K."/>
            <person name="Chao Y."/>
            <person name="Chu M."/>
            <person name="Cheng C."/>
            <person name="Hour A."/>
            <person name="Lee P."/>
            <person name="Lin S."/>
            <person name="Lin Y."/>
            <person name="Liou J."/>
            <person name="Liu S."/>
            <person name="Hsing Y."/>
            <person name="Raghuvanshi S."/>
            <person name="Mohanty A."/>
            <person name="Bharti A.K."/>
            <person name="Gaur A."/>
            <person name="Gupta V."/>
            <person name="Kumar D."/>
            <person name="Ravi V."/>
            <person name="Vij S."/>
            <person name="Kapur A."/>
            <person name="Khurana P."/>
            <person name="Khurana P."/>
            <person name="Khurana J.P."/>
            <person name="Tyagi A.K."/>
            <person name="Gaikwad K."/>
            <person name="Singh A."/>
            <person name="Dalal V."/>
            <person name="Srivastava S."/>
            <person name="Dixit A."/>
            <person name="Pal A.K."/>
            <person name="Ghazi I.A."/>
            <person name="Yadav M."/>
            <person name="Pandit A."/>
            <person name="Bhargava A."/>
            <person name="Sureshbabu K."/>
            <person name="Batra K."/>
            <person name="Sharma T.R."/>
            <person name="Mohapatra T."/>
            <person name="Singh N.K."/>
            <person name="Messing J."/>
            <person name="Nelson A.B."/>
            <person name="Fuks G."/>
            <person name="Kavchok S."/>
            <person name="Keizer G."/>
            <person name="Linton E."/>
            <person name="Llaca V."/>
            <person name="Song R."/>
            <person name="Tanyolac B."/>
            <person name="Young S."/>
            <person name="Ho-Il K."/>
            <person name="Hahn J.H."/>
            <person name="Sangsakoo G."/>
            <person name="Vanavichit A."/>
            <person name="de Mattos Luiz.A.T."/>
            <person name="Zimmer P.D."/>
            <person name="Malone G."/>
            <person name="Dellagostin O."/>
            <person name="de Oliveira A.C."/>
            <person name="Bevan M."/>
            <person name="Bancroft I."/>
            <person name="Minx P."/>
            <person name="Cordum H."/>
            <person name="Wilson R."/>
            <person name="Cheng Z."/>
            <person name="Jin W."/>
            <person name="Jiang J."/>
            <person name="Leong S.A."/>
            <person name="Iwama H."/>
            <person name="Gojobori T."/>
            <person name="Itoh T."/>
            <person name="Niimura Y."/>
            <person name="Fujii Y."/>
            <person name="Habara T."/>
            <person name="Sakai H."/>
            <person name="Sato Y."/>
            <person name="Wilson G."/>
            <person name="Kumar K."/>
            <person name="McCouch S."/>
            <person name="Juretic N."/>
            <person name="Hoen D."/>
            <person name="Wright S."/>
            <person name="Bruskiewich R."/>
            <person name="Bureau T."/>
            <person name="Miyao A."/>
            <person name="Hirochika H."/>
            <person name="Nishikawa T."/>
            <person name="Kadowaki K."/>
            <person name="Sugiura M."/>
            <person name="Burr B."/>
            <person name="Sasaki T."/>
        </authorList>
    </citation>
    <scope>NUCLEOTIDE SEQUENCE [LARGE SCALE GENOMIC DNA]</scope>
    <source>
        <strain evidence="21">cv. Nipponbare</strain>
    </source>
</reference>
<evidence type="ECO:0000259" key="19">
    <source>
        <dbReference type="PROSITE" id="PS50927"/>
    </source>
</evidence>
<keyword evidence="3" id="KW-0808">Transferase</keyword>
<gene>
    <name evidence="20" type="ORF">OSJNBa0084P24.12</name>
</gene>
<keyword evidence="11" id="KW-1015">Disulfide bond</keyword>
<dbReference type="CDD" id="cd00028">
    <property type="entry name" value="B_lectin"/>
    <property type="match status" value="1"/>
</dbReference>
<dbReference type="SUPFAM" id="SSF51110">
    <property type="entry name" value="alpha-D-mannose-specific plant lectins"/>
    <property type="match status" value="1"/>
</dbReference>
<proteinExistence type="predicted"/>
<feature type="compositionally biased region" description="Gly residues" evidence="16">
    <location>
        <begin position="256"/>
        <end position="267"/>
    </location>
</feature>
<protein>
    <recommendedName>
        <fullName evidence="2">non-specific serine/threonine protein kinase</fullName>
        <ecNumber evidence="2">2.7.11.1</ecNumber>
    </recommendedName>
</protein>
<evidence type="ECO:0000256" key="8">
    <source>
        <dbReference type="ARBA" id="ARBA00022840"/>
    </source>
</evidence>
<dbReference type="GO" id="GO:0016020">
    <property type="term" value="C:membrane"/>
    <property type="evidence" value="ECO:0007669"/>
    <property type="project" value="UniProtKB-SubCell"/>
</dbReference>
<dbReference type="EMBL" id="AC137617">
    <property type="protein sequence ID" value="AAT77384.1"/>
    <property type="molecule type" value="Genomic_DNA"/>
</dbReference>
<evidence type="ECO:0000256" key="3">
    <source>
        <dbReference type="ARBA" id="ARBA00022679"/>
    </source>
</evidence>
<keyword evidence="9 17" id="KW-1133">Transmembrane helix</keyword>
<dbReference type="GO" id="GO:0051707">
    <property type="term" value="P:response to other organism"/>
    <property type="evidence" value="ECO:0007669"/>
    <property type="project" value="UniProtKB-ARBA"/>
</dbReference>
<comment type="subcellular location">
    <subcellularLocation>
        <location evidence="1">Membrane</location>
        <topology evidence="1">Single-pass type I membrane protein</topology>
    </subcellularLocation>
</comment>
<dbReference type="InterPro" id="IPR001480">
    <property type="entry name" value="Bulb-type_lectin_dom"/>
</dbReference>
<comment type="catalytic activity">
    <reaction evidence="14">
        <text>L-seryl-[protein] + ATP = O-phospho-L-seryl-[protein] + ADP + H(+)</text>
        <dbReference type="Rhea" id="RHEA:17989"/>
        <dbReference type="Rhea" id="RHEA-COMP:9863"/>
        <dbReference type="Rhea" id="RHEA-COMP:11604"/>
        <dbReference type="ChEBI" id="CHEBI:15378"/>
        <dbReference type="ChEBI" id="CHEBI:29999"/>
        <dbReference type="ChEBI" id="CHEBI:30616"/>
        <dbReference type="ChEBI" id="CHEBI:83421"/>
        <dbReference type="ChEBI" id="CHEBI:456216"/>
        <dbReference type="EC" id="2.7.11.1"/>
    </reaction>
</comment>
<dbReference type="SMART" id="SM00108">
    <property type="entry name" value="B_lectin"/>
    <property type="match status" value="1"/>
</dbReference>